<dbReference type="AlphaFoldDB" id="A0A8H7IWX9"/>
<name>A0A8H7IWX9_9PLEO</name>
<protein>
    <submittedName>
        <fullName evidence="2">Uncharacterized protein</fullName>
    </submittedName>
</protein>
<evidence type="ECO:0000313" key="2">
    <source>
        <dbReference type="EMBL" id="KAF9692157.1"/>
    </source>
</evidence>
<evidence type="ECO:0000313" key="3">
    <source>
        <dbReference type="Proteomes" id="UP000651452"/>
    </source>
</evidence>
<dbReference type="Proteomes" id="UP000651452">
    <property type="component" value="Unassembled WGS sequence"/>
</dbReference>
<feature type="region of interest" description="Disordered" evidence="1">
    <location>
        <begin position="39"/>
        <end position="68"/>
    </location>
</feature>
<dbReference type="EMBL" id="RZGK01000019">
    <property type="protein sequence ID" value="KAF9692157.1"/>
    <property type="molecule type" value="Genomic_DNA"/>
</dbReference>
<dbReference type="OrthoDB" id="3789648at2759"/>
<proteinExistence type="predicted"/>
<comment type="caution">
    <text evidence="2">The sequence shown here is derived from an EMBL/GenBank/DDBJ whole genome shotgun (WGS) entry which is preliminary data.</text>
</comment>
<reference evidence="2" key="1">
    <citation type="submission" date="2018-12" db="EMBL/GenBank/DDBJ databases">
        <authorList>
            <person name="Syme R.A."/>
            <person name="Farfan-Caceres L."/>
            <person name="Lichtenzveig J."/>
        </authorList>
    </citation>
    <scope>NUCLEOTIDE SEQUENCE</scope>
    <source>
        <strain evidence="2">Al4</strain>
    </source>
</reference>
<sequence>MSGAESLSNTNSHDVYGVSAIRASTHNESALIDEDEQANADTGMPGFAGHTNDGNLTPEQQLSSFSTDPTPKCQALCNAWTRYDPLNGNDTTHEENVATLLYQARASPSKHNPLHSINHLTTATDLDDDIRELQDATVAFLTDQYDDGDFVATQDDIIDLQEATATFLDDLHDGECFCPNGHVTGLLLPGEQFLVSTSMAVDIARATCNQTEDVIDIIDGCLGAHDESIASVLDTTDAPKFDYASFDDLLSMDSQPGSPQLSEQSEISSSKAHAYIGRDCSPIVLGDQDQQLDIYDHDDCDGDYDDELWETMTDSSDMAFDAPDALSLSQASYAASFFDTHTDTLVAYTSLDLLLAMDDDEELPCVYRALDEDEVDMDGTLGVPEVGETAGDDNSGVIVHLDDFCFDWNGPTDSSATQSGQRRLLEFVAQIPTILEEDEPSLDSLDPSSAFVNHHDCRGPGSPFTSDSFTAVDAMAGSIPRVGHLDVEANATVDNVQTDGLPQPVPPCSTILCDKDDGQYSEFFADEIWINGPNLKFAFLDESPNESVDEAELDLSAILTAVFEIVKSRSQDDIPAFGADLKQKLCSYVDNNTRDLALAERLEKIIDLTTNQMATRGRSNFTMS</sequence>
<feature type="compositionally biased region" description="Polar residues" evidence="1">
    <location>
        <begin position="52"/>
        <end position="68"/>
    </location>
</feature>
<keyword evidence="3" id="KW-1185">Reference proteome</keyword>
<accession>A0A8H7IWX9</accession>
<organism evidence="2 3">
    <name type="scientific">Ascochyta lentis</name>
    <dbReference type="NCBI Taxonomy" id="205686"/>
    <lineage>
        <taxon>Eukaryota</taxon>
        <taxon>Fungi</taxon>
        <taxon>Dikarya</taxon>
        <taxon>Ascomycota</taxon>
        <taxon>Pezizomycotina</taxon>
        <taxon>Dothideomycetes</taxon>
        <taxon>Pleosporomycetidae</taxon>
        <taxon>Pleosporales</taxon>
        <taxon>Pleosporineae</taxon>
        <taxon>Didymellaceae</taxon>
        <taxon>Ascochyta</taxon>
    </lineage>
</organism>
<gene>
    <name evidence="2" type="ORF">EKO04_009810</name>
</gene>
<reference evidence="2" key="2">
    <citation type="submission" date="2020-09" db="EMBL/GenBank/DDBJ databases">
        <title>Reference genome assembly for Australian Ascochyta lentis isolate Al4.</title>
        <authorList>
            <person name="Lee R.C."/>
            <person name="Farfan-Caceres L.M."/>
            <person name="Debler J.W."/>
            <person name="Williams A.H."/>
            <person name="Henares B.M."/>
        </authorList>
    </citation>
    <scope>NUCLEOTIDE SEQUENCE</scope>
    <source>
        <strain evidence="2">Al4</strain>
    </source>
</reference>
<evidence type="ECO:0000256" key="1">
    <source>
        <dbReference type="SAM" id="MobiDB-lite"/>
    </source>
</evidence>